<organism evidence="1 3">
    <name type="scientific">Rotaria magnacalcarata</name>
    <dbReference type="NCBI Taxonomy" id="392030"/>
    <lineage>
        <taxon>Eukaryota</taxon>
        <taxon>Metazoa</taxon>
        <taxon>Spiralia</taxon>
        <taxon>Gnathifera</taxon>
        <taxon>Rotifera</taxon>
        <taxon>Eurotatoria</taxon>
        <taxon>Bdelloidea</taxon>
        <taxon>Philodinida</taxon>
        <taxon>Philodinidae</taxon>
        <taxon>Rotaria</taxon>
    </lineage>
</organism>
<evidence type="ECO:0000313" key="3">
    <source>
        <dbReference type="Proteomes" id="UP000663866"/>
    </source>
</evidence>
<dbReference type="EMBL" id="CAJOBG010094651">
    <property type="protein sequence ID" value="CAF4678256.1"/>
    <property type="molecule type" value="Genomic_DNA"/>
</dbReference>
<sequence length="39" mass="4730">MKLPINDEIKKMGQIFDNDGRTPFHYCSSKFNEFCQRYK</sequence>
<dbReference type="EMBL" id="CAJOBG010115413">
    <property type="protein sequence ID" value="CAF4756782.1"/>
    <property type="molecule type" value="Genomic_DNA"/>
</dbReference>
<keyword evidence="3" id="KW-1185">Reference proteome</keyword>
<comment type="caution">
    <text evidence="1">The sequence shown here is derived from an EMBL/GenBank/DDBJ whole genome shotgun (WGS) entry which is preliminary data.</text>
</comment>
<evidence type="ECO:0000313" key="2">
    <source>
        <dbReference type="EMBL" id="CAF4756782.1"/>
    </source>
</evidence>
<dbReference type="Proteomes" id="UP000663866">
    <property type="component" value="Unassembled WGS sequence"/>
</dbReference>
<gene>
    <name evidence="1" type="ORF">OVN521_LOCUS47631</name>
    <name evidence="2" type="ORF">OVN521_LOCUS50343</name>
</gene>
<protein>
    <submittedName>
        <fullName evidence="1">Uncharacterized protein</fullName>
    </submittedName>
</protein>
<feature type="non-terminal residue" evidence="1">
    <location>
        <position position="1"/>
    </location>
</feature>
<proteinExistence type="predicted"/>
<evidence type="ECO:0000313" key="1">
    <source>
        <dbReference type="EMBL" id="CAF4678256.1"/>
    </source>
</evidence>
<name>A0A821H8I9_9BILA</name>
<dbReference type="AlphaFoldDB" id="A0A821H8I9"/>
<accession>A0A821H8I9</accession>
<reference evidence="1" key="1">
    <citation type="submission" date="2021-02" db="EMBL/GenBank/DDBJ databases">
        <authorList>
            <person name="Nowell W R."/>
        </authorList>
    </citation>
    <scope>NUCLEOTIDE SEQUENCE</scope>
</reference>